<sequence>MRSELKRLRKQTEQFGLSDFNDLFVLAKKLDEAHVDRLIKVQREHDINSPELADDIMDDLFWYGYLESFVIWHFTLCQLQSILEATSLTIF</sequence>
<evidence type="ECO:0000313" key="2">
    <source>
        <dbReference type="Proteomes" id="UP000184212"/>
    </source>
</evidence>
<accession>A0A1M5TDI1</accession>
<dbReference type="Proteomes" id="UP000184212">
    <property type="component" value="Unassembled WGS sequence"/>
</dbReference>
<reference evidence="1 2" key="1">
    <citation type="submission" date="2016-11" db="EMBL/GenBank/DDBJ databases">
        <authorList>
            <person name="Jaros S."/>
            <person name="Januszkiewicz K."/>
            <person name="Wedrychowicz H."/>
        </authorList>
    </citation>
    <scope>NUCLEOTIDE SEQUENCE [LARGE SCALE GENOMIC DNA]</scope>
    <source>
        <strain evidence="1 2">DSM 24574</strain>
    </source>
</reference>
<protein>
    <submittedName>
        <fullName evidence="1">Uncharacterized protein</fullName>
    </submittedName>
</protein>
<name>A0A1M5TDI1_9BACT</name>
<proteinExistence type="predicted"/>
<dbReference type="AlphaFoldDB" id="A0A1M5TDI1"/>
<gene>
    <name evidence="1" type="ORF">SAMN04488109_4008</name>
</gene>
<keyword evidence="2" id="KW-1185">Reference proteome</keyword>
<evidence type="ECO:0000313" key="1">
    <source>
        <dbReference type="EMBL" id="SHH48792.1"/>
    </source>
</evidence>
<dbReference type="EMBL" id="FQWQ01000003">
    <property type="protein sequence ID" value="SHH48792.1"/>
    <property type="molecule type" value="Genomic_DNA"/>
</dbReference>
<organism evidence="1 2">
    <name type="scientific">Chryseolinea serpens</name>
    <dbReference type="NCBI Taxonomy" id="947013"/>
    <lineage>
        <taxon>Bacteria</taxon>
        <taxon>Pseudomonadati</taxon>
        <taxon>Bacteroidota</taxon>
        <taxon>Cytophagia</taxon>
        <taxon>Cytophagales</taxon>
        <taxon>Fulvivirgaceae</taxon>
        <taxon>Chryseolinea</taxon>
    </lineage>
</organism>